<dbReference type="Gene3D" id="3.20.20.120">
    <property type="entry name" value="Enolase-like C-terminal domain"/>
    <property type="match status" value="1"/>
</dbReference>
<organism evidence="1 2">
    <name type="scientific">Paracraurococcus lichenis</name>
    <dbReference type="NCBI Taxonomy" id="3064888"/>
    <lineage>
        <taxon>Bacteria</taxon>
        <taxon>Pseudomonadati</taxon>
        <taxon>Pseudomonadota</taxon>
        <taxon>Alphaproteobacteria</taxon>
        <taxon>Acetobacterales</taxon>
        <taxon>Roseomonadaceae</taxon>
        <taxon>Paracraurococcus</taxon>
    </lineage>
</organism>
<protein>
    <submittedName>
        <fullName evidence="1">Mandelate racemase</fullName>
    </submittedName>
</protein>
<dbReference type="EMBL" id="JAUTWS010000008">
    <property type="protein sequence ID" value="MDO9708726.1"/>
    <property type="molecule type" value="Genomic_DNA"/>
</dbReference>
<proteinExistence type="predicted"/>
<keyword evidence="2" id="KW-1185">Reference proteome</keyword>
<evidence type="ECO:0000313" key="2">
    <source>
        <dbReference type="Proteomes" id="UP001243009"/>
    </source>
</evidence>
<dbReference type="RefSeq" id="WP_305103595.1">
    <property type="nucleotide sequence ID" value="NZ_JAUTWS010000008.1"/>
</dbReference>
<accession>A0ABT9DXW7</accession>
<name>A0ABT9DXW7_9PROT</name>
<evidence type="ECO:0000313" key="1">
    <source>
        <dbReference type="EMBL" id="MDO9708726.1"/>
    </source>
</evidence>
<sequence length="494" mass="53364">MMPPRFTITAVERREWPFTLRLPFRFGAVTMTRGRQAVLRLRIRDEAGREAWGIAAETLAAKWFDKDPSLSDAENEDQLRRSLELACEAALAAGPNAAFGHFADGYAAQAAACTAEGLNPLIASYGRALVDRAALDALLKLHGLSFFAGMRANLGGMAPHAVVPDLAGFDFAAMLAGLSPARRIHARHTVGLVDPITTADQATRVEDGLPETLEEVAQAYDHRYWKLKLCGDVAADLERLCRIAAVLDRLHGYHVTLDGNEQYADAEGALALWHAMQAEPRLARLRASIVYIEQPVARARALETGMAALAAARPVIIDESDGPLDAFPRARALGYAGVSSKSCKGIWRSLLNLARCHAWNAAGGRYFLSGEDLTTLPGVCLQQDLALVALLGLAHVERNGHHFVAGFAGRPKAEAVRFLEAHPDLYADTPRGPRLRIRDGVLEIGSLETPGLGATVEPDLAAMAEMPRAAWPPKADRRSVETLGGVNLLYKSKG</sequence>
<dbReference type="SUPFAM" id="SSF51604">
    <property type="entry name" value="Enolase C-terminal domain-like"/>
    <property type="match status" value="1"/>
</dbReference>
<gene>
    <name evidence="1" type="ORF">Q7A36_10275</name>
</gene>
<dbReference type="Proteomes" id="UP001243009">
    <property type="component" value="Unassembled WGS sequence"/>
</dbReference>
<reference evidence="1 2" key="1">
    <citation type="submission" date="2023-08" db="EMBL/GenBank/DDBJ databases">
        <title>The draft genome sequence of Paracraurococcus sp. LOR1-02.</title>
        <authorList>
            <person name="Kingkaew E."/>
            <person name="Tanasupawat S."/>
        </authorList>
    </citation>
    <scope>NUCLEOTIDE SEQUENCE [LARGE SCALE GENOMIC DNA]</scope>
    <source>
        <strain evidence="1 2">LOR1-02</strain>
    </source>
</reference>
<dbReference type="InterPro" id="IPR036849">
    <property type="entry name" value="Enolase-like_C_sf"/>
</dbReference>
<comment type="caution">
    <text evidence="1">The sequence shown here is derived from an EMBL/GenBank/DDBJ whole genome shotgun (WGS) entry which is preliminary data.</text>
</comment>